<proteinExistence type="predicted"/>
<keyword evidence="2" id="KW-1185">Reference proteome</keyword>
<sequence length="444" mass="50446">MDFAEQAMDLFGEDEEEEEEQYRNENDNEEPQQHPQKVGHQSSSSEASSSSSASSGSSSGASSSGGSSSRSSSSNRSRSSSPSGSGEEENDNDGGGEVRSYDDRSYNSNRNYNENEEEEVVKDLFGSDNEDYVKTPAKSRYPVPVKCEPFFFSFHDPYVSIFAVLPVIRNPNNHHARGGYSRGGRWQNNRGPGILPAPGPMPGRGNFGYGPRFFNGYHRDERFVSELKFLKTEETLARKQIAFQEPCELACYSRAEGGEVSFDDRSLRLFKRLISQDIGYDLNEGFDTFIDKRDLGSQGFGDLLACIRNKNIPLQNMHFVTYRNNLNKIMATYYQKHEPWEMGVHRRNGVIYLDVHKLPERPKSELERRRCYWGYCFESLATEDPRRDDGAGIHHVDANVEYCSVIKTKLGAHRILMGAEMDCCDSTDDGRRFYVELKTNREVW</sequence>
<reference evidence="2" key="1">
    <citation type="journal article" date="2023" name="Nat. Plants">
        <title>Single-cell RNA sequencing provides a high-resolution roadmap for understanding the multicellular compartmentation of specialized metabolism.</title>
        <authorList>
            <person name="Sun S."/>
            <person name="Shen X."/>
            <person name="Li Y."/>
            <person name="Li Y."/>
            <person name="Wang S."/>
            <person name="Li R."/>
            <person name="Zhang H."/>
            <person name="Shen G."/>
            <person name="Guo B."/>
            <person name="Wei J."/>
            <person name="Xu J."/>
            <person name="St-Pierre B."/>
            <person name="Chen S."/>
            <person name="Sun C."/>
        </authorList>
    </citation>
    <scope>NUCLEOTIDE SEQUENCE [LARGE SCALE GENOMIC DNA]</scope>
</reference>
<protein>
    <submittedName>
        <fullName evidence="1">Uncharacterized protein</fullName>
    </submittedName>
</protein>
<gene>
    <name evidence="1" type="ORF">M9H77_32990</name>
</gene>
<accession>A0ACC0A719</accession>
<dbReference type="Proteomes" id="UP001060085">
    <property type="component" value="Linkage Group LG07"/>
</dbReference>
<evidence type="ECO:0000313" key="1">
    <source>
        <dbReference type="EMBL" id="KAI5655803.1"/>
    </source>
</evidence>
<evidence type="ECO:0000313" key="2">
    <source>
        <dbReference type="Proteomes" id="UP001060085"/>
    </source>
</evidence>
<comment type="caution">
    <text evidence="1">The sequence shown here is derived from an EMBL/GenBank/DDBJ whole genome shotgun (WGS) entry which is preliminary data.</text>
</comment>
<dbReference type="EMBL" id="CM044707">
    <property type="protein sequence ID" value="KAI5655803.1"/>
    <property type="molecule type" value="Genomic_DNA"/>
</dbReference>
<organism evidence="1 2">
    <name type="scientific">Catharanthus roseus</name>
    <name type="common">Madagascar periwinkle</name>
    <name type="synonym">Vinca rosea</name>
    <dbReference type="NCBI Taxonomy" id="4058"/>
    <lineage>
        <taxon>Eukaryota</taxon>
        <taxon>Viridiplantae</taxon>
        <taxon>Streptophyta</taxon>
        <taxon>Embryophyta</taxon>
        <taxon>Tracheophyta</taxon>
        <taxon>Spermatophyta</taxon>
        <taxon>Magnoliopsida</taxon>
        <taxon>eudicotyledons</taxon>
        <taxon>Gunneridae</taxon>
        <taxon>Pentapetalae</taxon>
        <taxon>asterids</taxon>
        <taxon>lamiids</taxon>
        <taxon>Gentianales</taxon>
        <taxon>Apocynaceae</taxon>
        <taxon>Rauvolfioideae</taxon>
        <taxon>Vinceae</taxon>
        <taxon>Catharanthinae</taxon>
        <taxon>Catharanthus</taxon>
    </lineage>
</organism>
<name>A0ACC0A719_CATRO</name>